<evidence type="ECO:0000256" key="4">
    <source>
        <dbReference type="ARBA" id="ARBA00023125"/>
    </source>
</evidence>
<gene>
    <name evidence="9" type="ORF">BTTOUR_12810</name>
</gene>
<feature type="coiled-coil region" evidence="6">
    <location>
        <begin position="187"/>
        <end position="214"/>
    </location>
</feature>
<dbReference type="InterPro" id="IPR014284">
    <property type="entry name" value="RNA_pol_sigma-70_dom"/>
</dbReference>
<name>A0ABD5HXG0_BACTU</name>
<dbReference type="InterPro" id="IPR039425">
    <property type="entry name" value="RNA_pol_sigma-70-like"/>
</dbReference>
<dbReference type="Gene3D" id="1.10.10.10">
    <property type="entry name" value="Winged helix-like DNA-binding domain superfamily/Winged helix DNA-binding domain"/>
    <property type="match status" value="1"/>
</dbReference>
<evidence type="ECO:0000256" key="6">
    <source>
        <dbReference type="SAM" id="Coils"/>
    </source>
</evidence>
<keyword evidence="7" id="KW-1133">Transmembrane helix</keyword>
<keyword evidence="7" id="KW-0472">Membrane</keyword>
<dbReference type="PANTHER" id="PTHR43133:SF8">
    <property type="entry name" value="RNA POLYMERASE SIGMA FACTOR HI_1459-RELATED"/>
    <property type="match status" value="1"/>
</dbReference>
<dbReference type="SUPFAM" id="SSF88659">
    <property type="entry name" value="Sigma3 and sigma4 domains of RNA polymerase sigma factors"/>
    <property type="match status" value="1"/>
</dbReference>
<dbReference type="Proteomes" id="UP001272716">
    <property type="component" value="Unassembled WGS sequence"/>
</dbReference>
<organism evidence="9 10">
    <name type="scientific">Bacillus thuringiensis serovar toumanoffi</name>
    <dbReference type="NCBI Taxonomy" id="180862"/>
    <lineage>
        <taxon>Bacteria</taxon>
        <taxon>Bacillati</taxon>
        <taxon>Bacillota</taxon>
        <taxon>Bacilli</taxon>
        <taxon>Bacillales</taxon>
        <taxon>Bacillaceae</taxon>
        <taxon>Bacillus</taxon>
        <taxon>Bacillus cereus group</taxon>
    </lineage>
</organism>
<dbReference type="InterPro" id="IPR013249">
    <property type="entry name" value="RNA_pol_sigma70_r4_t2"/>
</dbReference>
<evidence type="ECO:0000256" key="1">
    <source>
        <dbReference type="ARBA" id="ARBA00010641"/>
    </source>
</evidence>
<dbReference type="InterPro" id="IPR013325">
    <property type="entry name" value="RNA_pol_sigma_r2"/>
</dbReference>
<keyword evidence="5" id="KW-0804">Transcription</keyword>
<comment type="caution">
    <text evidence="9">The sequence shown here is derived from an EMBL/GenBank/DDBJ whole genome shotgun (WGS) entry which is preliminary data.</text>
</comment>
<evidence type="ECO:0000259" key="8">
    <source>
        <dbReference type="Pfam" id="PF08281"/>
    </source>
</evidence>
<keyword evidence="7" id="KW-0812">Transmembrane</keyword>
<comment type="similarity">
    <text evidence="1">Belongs to the sigma-70 factor family. ECF subfamily.</text>
</comment>
<dbReference type="InterPro" id="IPR036388">
    <property type="entry name" value="WH-like_DNA-bd_sf"/>
</dbReference>
<protein>
    <submittedName>
        <fullName evidence="9">RNA polymerase subunit sigma-24</fullName>
    </submittedName>
</protein>
<keyword evidence="4" id="KW-0238">DNA-binding</keyword>
<evidence type="ECO:0000256" key="3">
    <source>
        <dbReference type="ARBA" id="ARBA00023082"/>
    </source>
</evidence>
<dbReference type="Gene3D" id="1.10.1740.10">
    <property type="match status" value="1"/>
</dbReference>
<keyword evidence="2" id="KW-0805">Transcription regulation</keyword>
<evidence type="ECO:0000256" key="5">
    <source>
        <dbReference type="ARBA" id="ARBA00023163"/>
    </source>
</evidence>
<accession>A0ABD5HXG0</accession>
<dbReference type="AlphaFoldDB" id="A0ABD5HXG0"/>
<keyword evidence="3" id="KW-0731">Sigma factor</keyword>
<dbReference type="Pfam" id="PF08281">
    <property type="entry name" value="Sigma70_r4_2"/>
    <property type="match status" value="1"/>
</dbReference>
<dbReference type="EMBL" id="JAWQCK010000007">
    <property type="protein sequence ID" value="MDW9209614.1"/>
    <property type="molecule type" value="Genomic_DNA"/>
</dbReference>
<dbReference type="NCBIfam" id="TIGR02937">
    <property type="entry name" value="sigma70-ECF"/>
    <property type="match status" value="1"/>
</dbReference>
<dbReference type="GO" id="GO:0003677">
    <property type="term" value="F:DNA binding"/>
    <property type="evidence" value="ECO:0007669"/>
    <property type="project" value="UniProtKB-KW"/>
</dbReference>
<feature type="domain" description="RNA polymerase sigma factor 70 region 4 type 2" evidence="8">
    <location>
        <begin position="121"/>
        <end position="173"/>
    </location>
</feature>
<proteinExistence type="inferred from homology"/>
<dbReference type="InterPro" id="IPR013324">
    <property type="entry name" value="RNA_pol_sigma_r3/r4-like"/>
</dbReference>
<sequence>MLMIFNSEEDLIIAMKKHDQDALKEVIDQYGKLILYIIHKSLSTPIEKQYVDDCYNDVFTVIWFNIDQFDTEKGNLKSWMIGISKLKALEYKKKVYKENTIDKDVEIDTGVHDRYEIEQEEEIMEIVQDLNKKDRYIFLKKYIDGYSIDDIAKELKVTADYIYNRISRGKKKLQNCGKGVCNMDKRLLSMLNELQYSEEEIARLEKEANESINIDKYYVKNGELLKKLTVQMLEESVRKELQEGEEIQCEILVEEGSLVNSKVIPNILTTGATFYYYIVLTNTRLQIIALDCYFKKLNEYSVLVNSIQAVSQHKKMKNVYGIKINNNYIQLGSKEYNQELAVLIGKLKQCGVKEERYKDFEKSWMIFFNVFVIAIAGLLVLKYLM</sequence>
<evidence type="ECO:0000256" key="2">
    <source>
        <dbReference type="ARBA" id="ARBA00023015"/>
    </source>
</evidence>
<feature type="transmembrane region" description="Helical" evidence="7">
    <location>
        <begin position="364"/>
        <end position="384"/>
    </location>
</feature>
<reference evidence="9 10" key="1">
    <citation type="submission" date="2023-10" db="EMBL/GenBank/DDBJ databases">
        <title>Draft Genome Sequence of Bacillus thuringiensis serovar. toumanoffi 4059: Identification of a Novel Cry Protein Candidate.</title>
        <authorList>
            <person name="Murdoch R.W."/>
            <person name="Gemler B."/>
            <person name="Heater B.S."/>
        </authorList>
    </citation>
    <scope>NUCLEOTIDE SEQUENCE [LARGE SCALE GENOMIC DNA]</scope>
    <source>
        <strain evidence="9 10">4059</strain>
    </source>
</reference>
<keyword evidence="6" id="KW-0175">Coiled coil</keyword>
<dbReference type="GO" id="GO:0016987">
    <property type="term" value="F:sigma factor activity"/>
    <property type="evidence" value="ECO:0007669"/>
    <property type="project" value="UniProtKB-KW"/>
</dbReference>
<evidence type="ECO:0000313" key="10">
    <source>
        <dbReference type="Proteomes" id="UP001272716"/>
    </source>
</evidence>
<evidence type="ECO:0000256" key="7">
    <source>
        <dbReference type="SAM" id="Phobius"/>
    </source>
</evidence>
<dbReference type="SUPFAM" id="SSF88946">
    <property type="entry name" value="Sigma2 domain of RNA polymerase sigma factors"/>
    <property type="match status" value="1"/>
</dbReference>
<dbReference type="PANTHER" id="PTHR43133">
    <property type="entry name" value="RNA POLYMERASE ECF-TYPE SIGMA FACTO"/>
    <property type="match status" value="1"/>
</dbReference>
<evidence type="ECO:0000313" key="9">
    <source>
        <dbReference type="EMBL" id="MDW9209614.1"/>
    </source>
</evidence>